<proteinExistence type="predicted"/>
<evidence type="ECO:0000313" key="3">
    <source>
        <dbReference type="Proteomes" id="UP000252187"/>
    </source>
</evidence>
<keyword evidence="1" id="KW-1133">Transmembrane helix</keyword>
<dbReference type="AlphaFoldDB" id="A0A365PBU8"/>
<keyword evidence="1" id="KW-0812">Transmembrane</keyword>
<evidence type="ECO:0000256" key="1">
    <source>
        <dbReference type="SAM" id="Phobius"/>
    </source>
</evidence>
<reference evidence="2 3" key="1">
    <citation type="submission" date="2018-06" db="EMBL/GenBank/DDBJ databases">
        <title>Whole genome sequencing of four bacterial strains from South Shetland trench revealing bio-synthetic gene clusters.</title>
        <authorList>
            <person name="Abdel-Mageed W.M."/>
            <person name="Lehri B."/>
            <person name="Jarmusch S.A."/>
            <person name="Miranda K."/>
            <person name="Goodfellow M."/>
            <person name="Jaspars M."/>
            <person name="Karlyshev A.V."/>
        </authorList>
    </citation>
    <scope>NUCLEOTIDE SEQUENCE [LARGE SCALE GENOMIC DNA]</scope>
    <source>
        <strain evidence="2 3">SST1</strain>
    </source>
</reference>
<evidence type="ECO:0000313" key="2">
    <source>
        <dbReference type="EMBL" id="RBA37457.1"/>
    </source>
</evidence>
<comment type="caution">
    <text evidence="2">The sequence shown here is derived from an EMBL/GenBank/DDBJ whole genome shotgun (WGS) entry which is preliminary data.</text>
</comment>
<accession>A0A365PBU8</accession>
<organism evidence="2 3">
    <name type="scientific">Dietzia maris</name>
    <dbReference type="NCBI Taxonomy" id="37915"/>
    <lineage>
        <taxon>Bacteria</taxon>
        <taxon>Bacillati</taxon>
        <taxon>Actinomycetota</taxon>
        <taxon>Actinomycetes</taxon>
        <taxon>Mycobacteriales</taxon>
        <taxon>Dietziaceae</taxon>
        <taxon>Dietzia</taxon>
    </lineage>
</organism>
<dbReference type="Proteomes" id="UP000252187">
    <property type="component" value="Unassembled WGS sequence"/>
</dbReference>
<feature type="transmembrane region" description="Helical" evidence="1">
    <location>
        <begin position="21"/>
        <end position="38"/>
    </location>
</feature>
<sequence>MARSGGDALGARQRLEVIGGFVGFFTVLALVNAAGLILTGRPSIFASLVLVLMLVASWYTYRTWRRVDRAVKRG</sequence>
<name>A0A365PBU8_9ACTN</name>
<keyword evidence="1" id="KW-0472">Membrane</keyword>
<gene>
    <name evidence="2" type="ORF">DQ226_06795</name>
</gene>
<dbReference type="EMBL" id="QNTT01000013">
    <property type="protein sequence ID" value="RBA37457.1"/>
    <property type="molecule type" value="Genomic_DNA"/>
</dbReference>
<protein>
    <submittedName>
        <fullName evidence="2">Uncharacterized protein</fullName>
    </submittedName>
</protein>
<feature type="transmembrane region" description="Helical" evidence="1">
    <location>
        <begin position="44"/>
        <end position="61"/>
    </location>
</feature>